<reference evidence="9 12" key="2">
    <citation type="submission" date="2016-11" db="EMBL/GenBank/DDBJ databases">
        <title>Genomic analysis of Caldithrix abyssi and proposal of a novel bacterial phylum Caldithrichaeota.</title>
        <authorList>
            <person name="Kublanov I."/>
            <person name="Sigalova O."/>
            <person name="Gavrilov S."/>
            <person name="Lebedinsky A."/>
            <person name="Ivanova N."/>
            <person name="Daum C."/>
            <person name="Reddy T."/>
            <person name="Klenk H.P."/>
            <person name="Goker M."/>
            <person name="Reva O."/>
            <person name="Miroshnichenko M."/>
            <person name="Kyprides N."/>
            <person name="Woyke T."/>
            <person name="Gelfand M."/>
        </authorList>
    </citation>
    <scope>NUCLEOTIDE SEQUENCE [LARGE SCALE GENOMIC DNA]</scope>
    <source>
        <strain evidence="9 12">LF13</strain>
    </source>
</reference>
<evidence type="ECO:0000259" key="8">
    <source>
        <dbReference type="SMART" id="SM01011"/>
    </source>
</evidence>
<dbReference type="Proteomes" id="UP000004671">
    <property type="component" value="Chromosome"/>
</dbReference>
<dbReference type="EC" id="3.4.11.9" evidence="4"/>
<evidence type="ECO:0000256" key="5">
    <source>
        <dbReference type="ARBA" id="ARBA00022723"/>
    </source>
</evidence>
<dbReference type="AlphaFoldDB" id="H1XPM2"/>
<dbReference type="PANTHER" id="PTHR43226">
    <property type="entry name" value="XAA-PRO AMINOPEPTIDASE 3"/>
    <property type="match status" value="1"/>
</dbReference>
<evidence type="ECO:0000313" key="11">
    <source>
        <dbReference type="Proteomes" id="UP000004671"/>
    </source>
</evidence>
<evidence type="ECO:0000256" key="6">
    <source>
        <dbReference type="ARBA" id="ARBA00022801"/>
    </source>
</evidence>
<comment type="similarity">
    <text evidence="3">Belongs to the peptidase M24B family.</text>
</comment>
<dbReference type="InterPro" id="IPR007865">
    <property type="entry name" value="Aminopep_P_N"/>
</dbReference>
<dbReference type="HOGENOM" id="CLU_017266_1_2_0"/>
<evidence type="ECO:0000256" key="3">
    <source>
        <dbReference type="ARBA" id="ARBA00008766"/>
    </source>
</evidence>
<feature type="domain" description="Aminopeptidase P N-terminal" evidence="8">
    <location>
        <begin position="2"/>
        <end position="134"/>
    </location>
</feature>
<evidence type="ECO:0000313" key="9">
    <source>
        <dbReference type="EMBL" id="APF19847.1"/>
    </source>
</evidence>
<gene>
    <name evidence="9" type="ORF">Cabys_3099</name>
    <name evidence="10" type="ORF">Calab_0297</name>
</gene>
<proteinExistence type="inferred from homology"/>
<evidence type="ECO:0000256" key="1">
    <source>
        <dbReference type="ARBA" id="ARBA00001424"/>
    </source>
</evidence>
<dbReference type="RefSeq" id="WP_006926842.1">
    <property type="nucleotide sequence ID" value="NZ_CM001402.1"/>
</dbReference>
<dbReference type="EMBL" id="CM001402">
    <property type="protein sequence ID" value="EHO39943.1"/>
    <property type="molecule type" value="Genomic_DNA"/>
</dbReference>
<dbReference type="InterPro" id="IPR052433">
    <property type="entry name" value="X-Pro_dipept-like"/>
</dbReference>
<dbReference type="CDD" id="cd01087">
    <property type="entry name" value="Prolidase"/>
    <property type="match status" value="1"/>
</dbReference>
<dbReference type="Proteomes" id="UP000183868">
    <property type="component" value="Chromosome"/>
</dbReference>
<comment type="cofactor">
    <cofactor evidence="2">
        <name>Mn(2+)</name>
        <dbReference type="ChEBI" id="CHEBI:29035"/>
    </cofactor>
</comment>
<evidence type="ECO:0000256" key="7">
    <source>
        <dbReference type="ARBA" id="ARBA00023211"/>
    </source>
</evidence>
<name>H1XPM2_CALAY</name>
<reference evidence="10 11" key="1">
    <citation type="submission" date="2011-09" db="EMBL/GenBank/DDBJ databases">
        <title>The permanent draft genome of Caldithrix abyssi DSM 13497.</title>
        <authorList>
            <consortium name="US DOE Joint Genome Institute (JGI-PGF)"/>
            <person name="Lucas S."/>
            <person name="Han J."/>
            <person name="Lapidus A."/>
            <person name="Bruce D."/>
            <person name="Goodwin L."/>
            <person name="Pitluck S."/>
            <person name="Peters L."/>
            <person name="Kyrpides N."/>
            <person name="Mavromatis K."/>
            <person name="Ivanova N."/>
            <person name="Mikhailova N."/>
            <person name="Chertkov O."/>
            <person name="Detter J.C."/>
            <person name="Tapia R."/>
            <person name="Han C."/>
            <person name="Land M."/>
            <person name="Hauser L."/>
            <person name="Markowitz V."/>
            <person name="Cheng J.-F."/>
            <person name="Hugenholtz P."/>
            <person name="Woyke T."/>
            <person name="Wu D."/>
            <person name="Spring S."/>
            <person name="Brambilla E."/>
            <person name="Klenk H.-P."/>
            <person name="Eisen J.A."/>
        </authorList>
    </citation>
    <scope>NUCLEOTIDE SEQUENCE [LARGE SCALE GENOMIC DNA]</scope>
    <source>
        <strain evidence="10 11">DSM 13497</strain>
    </source>
</reference>
<dbReference type="SUPFAM" id="SSF53092">
    <property type="entry name" value="Creatinase/prolidase N-terminal domain"/>
    <property type="match status" value="1"/>
</dbReference>
<dbReference type="PANTHER" id="PTHR43226:SF4">
    <property type="entry name" value="XAA-PRO AMINOPEPTIDASE 3"/>
    <property type="match status" value="1"/>
</dbReference>
<dbReference type="KEGG" id="caby:Cabys_3099"/>
<dbReference type="GO" id="GO:0070006">
    <property type="term" value="F:metalloaminopeptidase activity"/>
    <property type="evidence" value="ECO:0007669"/>
    <property type="project" value="InterPro"/>
</dbReference>
<protein>
    <recommendedName>
        <fullName evidence="4">Xaa-Pro aminopeptidase</fullName>
        <ecNumber evidence="4">3.4.11.9</ecNumber>
    </recommendedName>
</protein>
<keyword evidence="9" id="KW-0645">Protease</keyword>
<dbReference type="InterPro" id="IPR036005">
    <property type="entry name" value="Creatinase/aminopeptidase-like"/>
</dbReference>
<keyword evidence="7" id="KW-0464">Manganese</keyword>
<comment type="catalytic activity">
    <reaction evidence="1">
        <text>Release of any N-terminal amino acid, including proline, that is linked to proline, even from a dipeptide or tripeptide.</text>
        <dbReference type="EC" id="3.4.11.9"/>
    </reaction>
</comment>
<dbReference type="eggNOG" id="COG0006">
    <property type="taxonomic scope" value="Bacteria"/>
</dbReference>
<dbReference type="SUPFAM" id="SSF55920">
    <property type="entry name" value="Creatinase/aminopeptidase"/>
    <property type="match status" value="1"/>
</dbReference>
<sequence>MFNIETYKDRRQRLKERMKDGILLFLGNNESPMNYPANVYPFRQDSTFLYFWGLDQPALAAVIDLDQDKEIIFGDDFSVDDIVWMGPQPKLHDLCAQVGVQTVKSSADLANFIFRALQKGRPIHFLPPYRHDNMIKLQEILGIRADYLKNYVSVPFIKAVVELRSVKSEEEIIEIEKALDITYQIHLEAMKLIRPGLKEYEISGVLKGKAMSLGGSLSFPMIFSVHGEILHNPHQLNLMEKGQLVVLDCGGEAPSHYAGDITRTLPVSGKFSEEQKAVYQAVLSAQTAAIEMIQPGIRFRDVHLEAAKVLTLGLKELGLMKGNIDDAVQAGAHALFFPHGLGHMMGLDVHDMEDLGEEYVGYDEHTKRSSQFGLANLRLARELKSGFVVTVEPGIYFIPQLIDLWQQEQKFKDFINYDKLESYRHFGGIRIEDDVLVTENGCRILGKLIPKRIEGIEAIMQK</sequence>
<dbReference type="PaxDb" id="880073-Calab_0297"/>
<keyword evidence="9" id="KW-0031">Aminopeptidase</keyword>
<dbReference type="FunCoup" id="H1XPM2">
    <property type="interactions" value="371"/>
</dbReference>
<keyword evidence="5" id="KW-0479">Metal-binding</keyword>
<dbReference type="Pfam" id="PF00557">
    <property type="entry name" value="Peptidase_M24"/>
    <property type="match status" value="1"/>
</dbReference>
<dbReference type="InterPro" id="IPR029149">
    <property type="entry name" value="Creatin/AminoP/Spt16_N"/>
</dbReference>
<dbReference type="GO" id="GO:0005829">
    <property type="term" value="C:cytosol"/>
    <property type="evidence" value="ECO:0007669"/>
    <property type="project" value="TreeGrafter"/>
</dbReference>
<keyword evidence="6" id="KW-0378">Hydrolase</keyword>
<evidence type="ECO:0000313" key="10">
    <source>
        <dbReference type="EMBL" id="EHO39943.1"/>
    </source>
</evidence>
<dbReference type="Gene3D" id="3.90.230.10">
    <property type="entry name" value="Creatinase/methionine aminopeptidase superfamily"/>
    <property type="match status" value="1"/>
</dbReference>
<dbReference type="Gene3D" id="3.40.350.10">
    <property type="entry name" value="Creatinase/prolidase N-terminal domain"/>
    <property type="match status" value="1"/>
</dbReference>
<evidence type="ECO:0000256" key="4">
    <source>
        <dbReference type="ARBA" id="ARBA00012574"/>
    </source>
</evidence>
<dbReference type="STRING" id="880073.Cabys_3099"/>
<dbReference type="EMBL" id="CP018099">
    <property type="protein sequence ID" value="APF19847.1"/>
    <property type="molecule type" value="Genomic_DNA"/>
</dbReference>
<accession>H1XPM2</accession>
<organism evidence="10 11">
    <name type="scientific">Caldithrix abyssi DSM 13497</name>
    <dbReference type="NCBI Taxonomy" id="880073"/>
    <lineage>
        <taxon>Bacteria</taxon>
        <taxon>Pseudomonadati</taxon>
        <taxon>Calditrichota</taxon>
        <taxon>Calditrichia</taxon>
        <taxon>Calditrichales</taxon>
        <taxon>Calditrichaceae</taxon>
        <taxon>Caldithrix</taxon>
    </lineage>
</organism>
<dbReference type="SMART" id="SM01011">
    <property type="entry name" value="AMP_N"/>
    <property type="match status" value="1"/>
</dbReference>
<dbReference type="OrthoDB" id="9806388at2"/>
<dbReference type="GO" id="GO:0030145">
    <property type="term" value="F:manganese ion binding"/>
    <property type="evidence" value="ECO:0007669"/>
    <property type="project" value="InterPro"/>
</dbReference>
<evidence type="ECO:0000313" key="12">
    <source>
        <dbReference type="Proteomes" id="UP000183868"/>
    </source>
</evidence>
<dbReference type="InParanoid" id="H1XPM2"/>
<evidence type="ECO:0000256" key="2">
    <source>
        <dbReference type="ARBA" id="ARBA00001936"/>
    </source>
</evidence>
<keyword evidence="11" id="KW-1185">Reference proteome</keyword>
<dbReference type="InterPro" id="IPR000994">
    <property type="entry name" value="Pept_M24"/>
</dbReference>
<dbReference type="GO" id="GO:0006508">
    <property type="term" value="P:proteolysis"/>
    <property type="evidence" value="ECO:0007669"/>
    <property type="project" value="TreeGrafter"/>
</dbReference>
<dbReference type="Pfam" id="PF05195">
    <property type="entry name" value="AMP_N"/>
    <property type="match status" value="1"/>
</dbReference>